<evidence type="ECO:0000256" key="2">
    <source>
        <dbReference type="ARBA" id="ARBA00022448"/>
    </source>
</evidence>
<dbReference type="HOGENOM" id="CLU_738935_0_0_14"/>
<evidence type="ECO:0000259" key="9">
    <source>
        <dbReference type="Pfam" id="PF12832"/>
    </source>
</evidence>
<evidence type="ECO:0000256" key="7">
    <source>
        <dbReference type="ARBA" id="ARBA00023136"/>
    </source>
</evidence>
<dbReference type="InterPro" id="IPR024989">
    <property type="entry name" value="MFS_assoc_dom"/>
</dbReference>
<dbReference type="PANTHER" id="PTHR23522">
    <property type="entry name" value="BLL5896 PROTEIN"/>
    <property type="match status" value="1"/>
</dbReference>
<sequence length="373" mass="42016">MTYFIRFIGDSMFYPFFALYLSSIGVENKELGVIMMILPLIAIFVNPIWSHFSKNVNSNRLFLRILTIIEALMIVLLIGRTSTEAIVIITIMIAIAGQPFYIMLDGFTSIFSKANGFQYGNIRLYGSLSYALGTLAAGYLIKLYGYGTTFYLAGFFFVITGVLIHWMKPLDLSSDLDLNEKSDLKSLVRNKRYLLFAMYYIILLGTIFGADAFLGVYFETLGVETDAFGWITFYFIIGEILVLFILSKFGHLFKTKNILILMAIMNAIRYFSYGFGLPLVAMIIISASRSISMGGILYISIRYMTEITSSKNLTLGILLYSSFRSLLTAIITVVGGYVTDFYGYQSFYVIVGIIALIGLGFINYKESQKPLEM</sequence>
<dbReference type="PANTHER" id="PTHR23522:SF10">
    <property type="entry name" value="3-PHENYLPROPIONIC ACID TRANSPORTER-RELATED"/>
    <property type="match status" value="1"/>
</dbReference>
<comment type="subcellular location">
    <subcellularLocation>
        <location evidence="1">Cell inner membrane</location>
        <topology evidence="1">Multi-pass membrane protein</topology>
    </subcellularLocation>
</comment>
<evidence type="ECO:0000313" key="10">
    <source>
        <dbReference type="EMBL" id="CCV65592.1"/>
    </source>
</evidence>
<evidence type="ECO:0000256" key="3">
    <source>
        <dbReference type="ARBA" id="ARBA00022475"/>
    </source>
</evidence>
<feature type="transmembrane region" description="Helical" evidence="8">
    <location>
        <begin position="258"/>
        <end position="275"/>
    </location>
</feature>
<evidence type="ECO:0000256" key="4">
    <source>
        <dbReference type="ARBA" id="ARBA00022519"/>
    </source>
</evidence>
<feature type="transmembrane region" description="Helical" evidence="8">
    <location>
        <begin position="281"/>
        <end position="301"/>
    </location>
</feature>
<keyword evidence="3" id="KW-1003">Cell membrane</keyword>
<feature type="transmembrane region" description="Helical" evidence="8">
    <location>
        <begin position="193"/>
        <end position="215"/>
    </location>
</feature>
<feature type="transmembrane region" description="Helical" evidence="8">
    <location>
        <begin position="150"/>
        <end position="167"/>
    </location>
</feature>
<dbReference type="KEGG" id="abra:BN85305710"/>
<evidence type="ECO:0000256" key="6">
    <source>
        <dbReference type="ARBA" id="ARBA00022989"/>
    </source>
</evidence>
<feature type="transmembrane region" description="Helical" evidence="8">
    <location>
        <begin position="344"/>
        <end position="364"/>
    </location>
</feature>
<organism evidence="10 11">
    <name type="scientific">Acholeplasma brassicae</name>
    <dbReference type="NCBI Taxonomy" id="61635"/>
    <lineage>
        <taxon>Bacteria</taxon>
        <taxon>Bacillati</taxon>
        <taxon>Mycoplasmatota</taxon>
        <taxon>Mollicutes</taxon>
        <taxon>Acholeplasmatales</taxon>
        <taxon>Acholeplasmataceae</taxon>
        <taxon>Acholeplasma</taxon>
    </lineage>
</organism>
<keyword evidence="7 8" id="KW-0472">Membrane</keyword>
<feature type="transmembrane region" description="Helical" evidence="8">
    <location>
        <begin position="227"/>
        <end position="246"/>
    </location>
</feature>
<reference evidence="10 11" key="1">
    <citation type="journal article" date="2013" name="J. Mol. Microbiol. Biotechnol.">
        <title>Analysis of the Complete Genomes of Acholeplasma brassicae , A. palmae and A. laidlawii and Their Comparison to the Obligate Parasites from ' Candidatus Phytoplasma'.</title>
        <authorList>
            <person name="Kube M."/>
            <person name="Siewert C."/>
            <person name="Migdoll A.M."/>
            <person name="Duduk B."/>
            <person name="Holz S."/>
            <person name="Rabus R."/>
            <person name="Seemuller E."/>
            <person name="Mitrovic J."/>
            <person name="Muller I."/>
            <person name="Buttner C."/>
            <person name="Reinhardt R."/>
        </authorList>
    </citation>
    <scope>NUCLEOTIDE SEQUENCE [LARGE SCALE GENOMIC DNA]</scope>
    <source>
        <strain evidence="11">0502</strain>
    </source>
</reference>
<keyword evidence="4" id="KW-0997">Cell inner membrane</keyword>
<protein>
    <submittedName>
        <fullName evidence="10">Transporter, major facilitator family protein</fullName>
    </submittedName>
</protein>
<accession>U4KMW4</accession>
<evidence type="ECO:0000256" key="5">
    <source>
        <dbReference type="ARBA" id="ARBA00022692"/>
    </source>
</evidence>
<dbReference type="GO" id="GO:0015528">
    <property type="term" value="F:lactose:proton symporter activity"/>
    <property type="evidence" value="ECO:0007669"/>
    <property type="project" value="TreeGrafter"/>
</dbReference>
<dbReference type="Gene3D" id="1.20.1250.20">
    <property type="entry name" value="MFS general substrate transporter like domains"/>
    <property type="match status" value="2"/>
</dbReference>
<proteinExistence type="predicted"/>
<feature type="transmembrane region" description="Helical" evidence="8">
    <location>
        <begin position="7"/>
        <end position="25"/>
    </location>
</feature>
<gene>
    <name evidence="10" type="ORF">BN85305710</name>
</gene>
<keyword evidence="2" id="KW-0813">Transport</keyword>
<keyword evidence="5 8" id="KW-0812">Transmembrane</keyword>
<dbReference type="GO" id="GO:0005886">
    <property type="term" value="C:plasma membrane"/>
    <property type="evidence" value="ECO:0007669"/>
    <property type="project" value="UniProtKB-SubCell"/>
</dbReference>
<keyword evidence="6 8" id="KW-1133">Transmembrane helix</keyword>
<dbReference type="GO" id="GO:0030395">
    <property type="term" value="F:lactose binding"/>
    <property type="evidence" value="ECO:0007669"/>
    <property type="project" value="TreeGrafter"/>
</dbReference>
<dbReference type="SUPFAM" id="SSF103473">
    <property type="entry name" value="MFS general substrate transporter"/>
    <property type="match status" value="1"/>
</dbReference>
<evidence type="ECO:0000313" key="11">
    <source>
        <dbReference type="Proteomes" id="UP000032737"/>
    </source>
</evidence>
<dbReference type="InterPro" id="IPR036259">
    <property type="entry name" value="MFS_trans_sf"/>
</dbReference>
<dbReference type="Proteomes" id="UP000032737">
    <property type="component" value="Chromosome"/>
</dbReference>
<keyword evidence="11" id="KW-1185">Reference proteome</keyword>
<feature type="transmembrane region" description="Helical" evidence="8">
    <location>
        <begin position="31"/>
        <end position="49"/>
    </location>
</feature>
<feature type="transmembrane region" description="Helical" evidence="8">
    <location>
        <begin position="124"/>
        <end position="144"/>
    </location>
</feature>
<feature type="domain" description="Major facilitator superfamily associated" evidence="9">
    <location>
        <begin position="2"/>
        <end position="348"/>
    </location>
</feature>
<feature type="transmembrane region" description="Helical" evidence="8">
    <location>
        <begin position="85"/>
        <end position="104"/>
    </location>
</feature>
<name>U4KMW4_9MOLU</name>
<evidence type="ECO:0000256" key="1">
    <source>
        <dbReference type="ARBA" id="ARBA00004429"/>
    </source>
</evidence>
<evidence type="ECO:0000256" key="8">
    <source>
        <dbReference type="SAM" id="Phobius"/>
    </source>
</evidence>
<dbReference type="EMBL" id="FO681348">
    <property type="protein sequence ID" value="CCV65592.1"/>
    <property type="molecule type" value="Genomic_DNA"/>
</dbReference>
<feature type="transmembrane region" description="Helical" evidence="8">
    <location>
        <begin position="313"/>
        <end position="338"/>
    </location>
</feature>
<dbReference type="STRING" id="61635.BN85305710"/>
<dbReference type="Pfam" id="PF12832">
    <property type="entry name" value="MFS_1_like"/>
    <property type="match status" value="1"/>
</dbReference>
<dbReference type="AlphaFoldDB" id="U4KMW4"/>
<feature type="transmembrane region" description="Helical" evidence="8">
    <location>
        <begin position="61"/>
        <end position="79"/>
    </location>
</feature>